<evidence type="ECO:0000259" key="1">
    <source>
        <dbReference type="Pfam" id="PF14417"/>
    </source>
</evidence>
<reference evidence="3" key="1">
    <citation type="journal article" date="2019" name="Int. J. Syst. Evol. Microbiol.">
        <title>The Global Catalogue of Microorganisms (GCM) 10K type strain sequencing project: providing services to taxonomists for standard genome sequencing and annotation.</title>
        <authorList>
            <consortium name="The Broad Institute Genomics Platform"/>
            <consortium name="The Broad Institute Genome Sequencing Center for Infectious Disease"/>
            <person name="Wu L."/>
            <person name="Ma J."/>
        </authorList>
    </citation>
    <scope>NUCLEOTIDE SEQUENCE [LARGE SCALE GENOMIC DNA]</scope>
    <source>
        <strain evidence="3">JCM 12165</strain>
    </source>
</reference>
<evidence type="ECO:0000313" key="3">
    <source>
        <dbReference type="Proteomes" id="UP001597145"/>
    </source>
</evidence>
<protein>
    <submittedName>
        <fullName evidence="2">MEDS domain-containing protein</fullName>
    </submittedName>
</protein>
<proteinExistence type="predicted"/>
<dbReference type="InterPro" id="IPR025847">
    <property type="entry name" value="MEDS_domain"/>
</dbReference>
<dbReference type="Pfam" id="PF14417">
    <property type="entry name" value="MEDS"/>
    <property type="match status" value="1"/>
</dbReference>
<keyword evidence="3" id="KW-1185">Reference proteome</keyword>
<organism evidence="2 3">
    <name type="scientific">Pseudonocardia aurantiaca</name>
    <dbReference type="NCBI Taxonomy" id="75290"/>
    <lineage>
        <taxon>Bacteria</taxon>
        <taxon>Bacillati</taxon>
        <taxon>Actinomycetota</taxon>
        <taxon>Actinomycetes</taxon>
        <taxon>Pseudonocardiales</taxon>
        <taxon>Pseudonocardiaceae</taxon>
        <taxon>Pseudonocardia</taxon>
    </lineage>
</organism>
<dbReference type="RefSeq" id="WP_343970728.1">
    <property type="nucleotide sequence ID" value="NZ_BAAAJG010000002.1"/>
</dbReference>
<sequence>MQTAARSQQDTGHTLGRYRHICAFFNSVEEQRRVLRPFITEGFEHGHSAYHYVDPELREEHLRWLAEAGVDVSEAMGSGQLEVRPWQDSLLRGGGFDLDPWLASFEEVFNAASAAGYKQTRFLGHMEWALQDLPGVEDLIEYEARVNYLIPRYDHAVICTYDLTKFGASVVMDALRTHPAVIIGGLRQENPFFVSPEELLLEVRERRSNHKIPSVGR</sequence>
<dbReference type="Proteomes" id="UP001597145">
    <property type="component" value="Unassembled WGS sequence"/>
</dbReference>
<dbReference type="EMBL" id="JBHUCP010000009">
    <property type="protein sequence ID" value="MFD1530843.1"/>
    <property type="molecule type" value="Genomic_DNA"/>
</dbReference>
<name>A0ABW4FJR6_9PSEU</name>
<feature type="domain" description="MEDS" evidence="1">
    <location>
        <begin position="19"/>
        <end position="179"/>
    </location>
</feature>
<accession>A0ABW4FJR6</accession>
<comment type="caution">
    <text evidence="2">The sequence shown here is derived from an EMBL/GenBank/DDBJ whole genome shotgun (WGS) entry which is preliminary data.</text>
</comment>
<gene>
    <name evidence="2" type="ORF">ACFSCY_15465</name>
</gene>
<evidence type="ECO:0000313" key="2">
    <source>
        <dbReference type="EMBL" id="MFD1530843.1"/>
    </source>
</evidence>